<keyword evidence="2" id="KW-1185">Reference proteome</keyword>
<dbReference type="Proteomes" id="UP000789831">
    <property type="component" value="Unassembled WGS sequence"/>
</dbReference>
<gene>
    <name evidence="1" type="ORF">AGERDE_LOCUS13033</name>
</gene>
<organism evidence="1 2">
    <name type="scientific">Ambispora gerdemannii</name>
    <dbReference type="NCBI Taxonomy" id="144530"/>
    <lineage>
        <taxon>Eukaryota</taxon>
        <taxon>Fungi</taxon>
        <taxon>Fungi incertae sedis</taxon>
        <taxon>Mucoromycota</taxon>
        <taxon>Glomeromycotina</taxon>
        <taxon>Glomeromycetes</taxon>
        <taxon>Archaeosporales</taxon>
        <taxon>Ambisporaceae</taxon>
        <taxon>Ambispora</taxon>
    </lineage>
</organism>
<feature type="non-terminal residue" evidence="1">
    <location>
        <position position="83"/>
    </location>
</feature>
<accession>A0A9N9ES52</accession>
<name>A0A9N9ES52_9GLOM</name>
<comment type="caution">
    <text evidence="1">The sequence shown here is derived from an EMBL/GenBank/DDBJ whole genome shotgun (WGS) entry which is preliminary data.</text>
</comment>
<evidence type="ECO:0000313" key="2">
    <source>
        <dbReference type="Proteomes" id="UP000789831"/>
    </source>
</evidence>
<evidence type="ECO:0000313" key="1">
    <source>
        <dbReference type="EMBL" id="CAG8689014.1"/>
    </source>
</evidence>
<proteinExistence type="predicted"/>
<dbReference type="AlphaFoldDB" id="A0A9N9ES52"/>
<protein>
    <submittedName>
        <fullName evidence="1">7906_t:CDS:1</fullName>
    </submittedName>
</protein>
<dbReference type="OrthoDB" id="10469582at2759"/>
<reference evidence="1" key="1">
    <citation type="submission" date="2021-06" db="EMBL/GenBank/DDBJ databases">
        <authorList>
            <person name="Kallberg Y."/>
            <person name="Tangrot J."/>
            <person name="Rosling A."/>
        </authorList>
    </citation>
    <scope>NUCLEOTIDE SEQUENCE</scope>
    <source>
        <strain evidence="1">MT106</strain>
    </source>
</reference>
<dbReference type="EMBL" id="CAJVPL010013579">
    <property type="protein sequence ID" value="CAG8689014.1"/>
    <property type="molecule type" value="Genomic_DNA"/>
</dbReference>
<sequence length="83" mass="9165">MKSVIKIFLCLLVVFVIFGNNYVTGEAKKRSVDKRAPEPKAKAIVERAPEPKAKAVVKRAPEPKAKTIVKRAPEPKEAKAIVK</sequence>